<dbReference type="Gene3D" id="3.60.20.10">
    <property type="entry name" value="Glutamine Phosphoribosylpyrophosphate, subunit 1, domain 1"/>
    <property type="match status" value="1"/>
</dbReference>
<protein>
    <submittedName>
        <fullName evidence="1">Proteasome subunit beta type-3-B</fullName>
    </submittedName>
</protein>
<dbReference type="PANTHER" id="PTHR32194:SF10">
    <property type="entry name" value="PROTEASOME SUBUNIT BETA TYPE-3"/>
    <property type="match status" value="1"/>
</dbReference>
<keyword evidence="1" id="KW-0647">Proteasome</keyword>
<name>A0A9P6H195_9MICR</name>
<evidence type="ECO:0000313" key="1">
    <source>
        <dbReference type="EMBL" id="KAF9763256.1"/>
    </source>
</evidence>
<organism evidence="1 2">
    <name type="scientific">Nosema granulosis</name>
    <dbReference type="NCBI Taxonomy" id="83296"/>
    <lineage>
        <taxon>Eukaryota</taxon>
        <taxon>Fungi</taxon>
        <taxon>Fungi incertae sedis</taxon>
        <taxon>Microsporidia</taxon>
        <taxon>Nosematidae</taxon>
        <taxon>Nosema</taxon>
    </lineage>
</organism>
<dbReference type="PROSITE" id="PS51476">
    <property type="entry name" value="PROTEASOME_BETA_2"/>
    <property type="match status" value="1"/>
</dbReference>
<dbReference type="SUPFAM" id="SSF56235">
    <property type="entry name" value="N-terminal nucleophile aminohydrolases (Ntn hydrolases)"/>
    <property type="match status" value="1"/>
</dbReference>
<dbReference type="PANTHER" id="PTHR32194">
    <property type="entry name" value="METALLOPROTEASE TLDD"/>
    <property type="match status" value="1"/>
</dbReference>
<dbReference type="InterPro" id="IPR001353">
    <property type="entry name" value="Proteasome_sua/b"/>
</dbReference>
<dbReference type="OrthoDB" id="204949at2759"/>
<accession>A0A9P6H195</accession>
<dbReference type="GO" id="GO:0005839">
    <property type="term" value="C:proteasome core complex"/>
    <property type="evidence" value="ECO:0007669"/>
    <property type="project" value="InterPro"/>
</dbReference>
<dbReference type="InterPro" id="IPR023333">
    <property type="entry name" value="Proteasome_suB-type"/>
</dbReference>
<comment type="caution">
    <text evidence="1">The sequence shown here is derived from an EMBL/GenBank/DDBJ whole genome shotgun (WGS) entry which is preliminary data.</text>
</comment>
<dbReference type="AlphaFoldDB" id="A0A9P6H195"/>
<dbReference type="Pfam" id="PF00227">
    <property type="entry name" value="Proteasome"/>
    <property type="match status" value="1"/>
</dbReference>
<reference evidence="1 2" key="1">
    <citation type="journal article" date="2020" name="Genome Biol. Evol.">
        <title>Comparative genomics of strictly vertically transmitted, feminizing microsporidia endosymbionts of amphipod crustaceans.</title>
        <authorList>
            <person name="Cormier A."/>
            <person name="Chebbi M.A."/>
            <person name="Giraud I."/>
            <person name="Wattier R."/>
            <person name="Teixeira M."/>
            <person name="Gilbert C."/>
            <person name="Rigaud T."/>
            <person name="Cordaux R."/>
        </authorList>
    </citation>
    <scope>NUCLEOTIDE SEQUENCE [LARGE SCALE GENOMIC DNA]</scope>
    <source>
        <strain evidence="1 2">Ou3-Ou53</strain>
    </source>
</reference>
<evidence type="ECO:0000313" key="2">
    <source>
        <dbReference type="Proteomes" id="UP000740883"/>
    </source>
</evidence>
<dbReference type="GO" id="GO:0005737">
    <property type="term" value="C:cytoplasm"/>
    <property type="evidence" value="ECO:0007669"/>
    <property type="project" value="TreeGrafter"/>
</dbReference>
<keyword evidence="2" id="KW-1185">Reference proteome</keyword>
<proteinExistence type="predicted"/>
<dbReference type="Proteomes" id="UP000740883">
    <property type="component" value="Unassembled WGS sequence"/>
</dbReference>
<dbReference type="EMBL" id="SBJO01000086">
    <property type="protein sequence ID" value="KAF9763256.1"/>
    <property type="molecule type" value="Genomic_DNA"/>
</dbReference>
<dbReference type="GO" id="GO:0051603">
    <property type="term" value="P:proteolysis involved in protein catabolic process"/>
    <property type="evidence" value="ECO:0007669"/>
    <property type="project" value="InterPro"/>
</dbReference>
<dbReference type="InterPro" id="IPR029055">
    <property type="entry name" value="Ntn_hydrolases_N"/>
</dbReference>
<gene>
    <name evidence="1" type="primary">PBC2</name>
    <name evidence="1" type="ORF">NGRA_1395</name>
</gene>
<sequence>MSDISQHYGGSILAMKGKDCVCIINDKRLGNGAIGASKNFTKIYQVTPKIFVGFTGLVSDAQILFRKIRRNHNLFRLSANRDMDPKELSSMVSYILYSKRTNPYYVSAVVAGLDSKNIPYVVGMDCLGCKEENDFVTSGTAGNNLSGLCEALFTPNLEEQELFVTTAQAFLNAVDRDTFSGWGAVAYVVGPQDCKRREIKGRCD</sequence>